<feature type="region of interest" description="Disordered" evidence="1">
    <location>
        <begin position="79"/>
        <end position="99"/>
    </location>
</feature>
<dbReference type="Gramene" id="KRH74116">
    <property type="protein sequence ID" value="KRH74116"/>
    <property type="gene ID" value="GLYMA_01G000300"/>
</dbReference>
<evidence type="ECO:0000313" key="4">
    <source>
        <dbReference type="Proteomes" id="UP000008827"/>
    </source>
</evidence>
<keyword evidence="4" id="KW-1185">Reference proteome</keyword>
<reference evidence="2" key="3">
    <citation type="submission" date="2018-07" db="EMBL/GenBank/DDBJ databases">
        <title>WGS assembly of Glycine max.</title>
        <authorList>
            <person name="Schmutz J."/>
            <person name="Cannon S."/>
            <person name="Schlueter J."/>
            <person name="Ma J."/>
            <person name="Mitros T."/>
            <person name="Nelson W."/>
            <person name="Hyten D."/>
            <person name="Song Q."/>
            <person name="Thelen J."/>
            <person name="Cheng J."/>
            <person name="Xu D."/>
            <person name="Hellsten U."/>
            <person name="May G."/>
            <person name="Yu Y."/>
            <person name="Sakurai T."/>
            <person name="Umezawa T."/>
            <person name="Bhattacharyya M."/>
            <person name="Sandhu D."/>
            <person name="Valliyodan B."/>
            <person name="Lindquist E."/>
            <person name="Peto M."/>
            <person name="Grant D."/>
            <person name="Shu S."/>
            <person name="Goodstein D."/>
            <person name="Barry K."/>
            <person name="Futrell-Griggs M."/>
            <person name="Abernathy B."/>
            <person name="Du J."/>
            <person name="Tian Z."/>
            <person name="Zhu L."/>
            <person name="Gill N."/>
            <person name="Joshi T."/>
            <person name="Libault M."/>
            <person name="Sethuraman A."/>
            <person name="Zhang X."/>
            <person name="Shinozaki K."/>
            <person name="Nguyen H."/>
            <person name="Wing R."/>
            <person name="Cregan P."/>
            <person name="Specht J."/>
            <person name="Grimwood J."/>
            <person name="Rokhsar D."/>
            <person name="Stacey G."/>
            <person name="Shoemaker R."/>
            <person name="Jackson S."/>
        </authorList>
    </citation>
    <scope>NUCLEOTIDE SEQUENCE</scope>
    <source>
        <tissue evidence="2">Callus</tissue>
    </source>
</reference>
<feature type="compositionally biased region" description="Basic and acidic residues" evidence="1">
    <location>
        <begin position="1"/>
        <end position="13"/>
    </location>
</feature>
<gene>
    <name evidence="2" type="ORF">GLYMA_01G000300</name>
</gene>
<accession>A0A0R0LDM5</accession>
<dbReference type="InParanoid" id="A0A0R0LDM5"/>
<name>A0A0R0LDM5_SOYBN</name>
<organism evidence="2">
    <name type="scientific">Glycine max</name>
    <name type="common">Soybean</name>
    <name type="synonym">Glycine hispida</name>
    <dbReference type="NCBI Taxonomy" id="3847"/>
    <lineage>
        <taxon>Eukaryota</taxon>
        <taxon>Viridiplantae</taxon>
        <taxon>Streptophyta</taxon>
        <taxon>Embryophyta</taxon>
        <taxon>Tracheophyta</taxon>
        <taxon>Spermatophyta</taxon>
        <taxon>Magnoliopsida</taxon>
        <taxon>eudicotyledons</taxon>
        <taxon>Gunneridae</taxon>
        <taxon>Pentapetalae</taxon>
        <taxon>rosids</taxon>
        <taxon>fabids</taxon>
        <taxon>Fabales</taxon>
        <taxon>Fabaceae</taxon>
        <taxon>Papilionoideae</taxon>
        <taxon>50 kb inversion clade</taxon>
        <taxon>NPAAA clade</taxon>
        <taxon>indigoferoid/millettioid clade</taxon>
        <taxon>Phaseoleae</taxon>
        <taxon>Glycine</taxon>
        <taxon>Glycine subgen. Soja</taxon>
    </lineage>
</organism>
<evidence type="ECO:0000256" key="1">
    <source>
        <dbReference type="SAM" id="MobiDB-lite"/>
    </source>
</evidence>
<dbReference type="AlphaFoldDB" id="A0A0R0LDM5"/>
<dbReference type="EMBL" id="CM000834">
    <property type="protein sequence ID" value="KRH74116.1"/>
    <property type="molecule type" value="Genomic_DNA"/>
</dbReference>
<evidence type="ECO:0000313" key="2">
    <source>
        <dbReference type="EMBL" id="KRH74116.1"/>
    </source>
</evidence>
<feature type="region of interest" description="Disordered" evidence="1">
    <location>
        <begin position="1"/>
        <end position="63"/>
    </location>
</feature>
<dbReference type="EnsemblPlants" id="KRH74116">
    <property type="protein sequence ID" value="KRH74116"/>
    <property type="gene ID" value="GLYMA_01G000300"/>
</dbReference>
<reference evidence="2 3" key="1">
    <citation type="journal article" date="2010" name="Nature">
        <title>Genome sequence of the palaeopolyploid soybean.</title>
        <authorList>
            <person name="Schmutz J."/>
            <person name="Cannon S.B."/>
            <person name="Schlueter J."/>
            <person name="Ma J."/>
            <person name="Mitros T."/>
            <person name="Nelson W."/>
            <person name="Hyten D.L."/>
            <person name="Song Q."/>
            <person name="Thelen J.J."/>
            <person name="Cheng J."/>
            <person name="Xu D."/>
            <person name="Hellsten U."/>
            <person name="May G.D."/>
            <person name="Yu Y."/>
            <person name="Sakurai T."/>
            <person name="Umezawa T."/>
            <person name="Bhattacharyya M.K."/>
            <person name="Sandhu D."/>
            <person name="Valliyodan B."/>
            <person name="Lindquist E."/>
            <person name="Peto M."/>
            <person name="Grant D."/>
            <person name="Shu S."/>
            <person name="Goodstein D."/>
            <person name="Barry K."/>
            <person name="Futrell-Griggs M."/>
            <person name="Abernathy B."/>
            <person name="Du J."/>
            <person name="Tian Z."/>
            <person name="Zhu L."/>
            <person name="Gill N."/>
            <person name="Joshi T."/>
            <person name="Libault M."/>
            <person name="Sethuraman A."/>
            <person name="Zhang X.-C."/>
            <person name="Shinozaki K."/>
            <person name="Nguyen H.T."/>
            <person name="Wing R.A."/>
            <person name="Cregan P."/>
            <person name="Specht J."/>
            <person name="Grimwood J."/>
            <person name="Rokhsar D."/>
            <person name="Stacey G."/>
            <person name="Shoemaker R.C."/>
            <person name="Jackson S.A."/>
        </authorList>
    </citation>
    <scope>NUCLEOTIDE SEQUENCE</scope>
    <source>
        <strain evidence="3">cv. Williams 82</strain>
        <tissue evidence="2">Callus</tissue>
    </source>
</reference>
<protein>
    <submittedName>
        <fullName evidence="2 3">Uncharacterized protein</fullName>
    </submittedName>
</protein>
<feature type="compositionally biased region" description="Low complexity" evidence="1">
    <location>
        <begin position="40"/>
        <end position="63"/>
    </location>
</feature>
<dbReference type="Proteomes" id="UP000008827">
    <property type="component" value="Chromosome 1"/>
</dbReference>
<feature type="compositionally biased region" description="Pro residues" evidence="1">
    <location>
        <begin position="79"/>
        <end position="88"/>
    </location>
</feature>
<reference evidence="3" key="2">
    <citation type="submission" date="2018-02" db="UniProtKB">
        <authorList>
            <consortium name="EnsemblPlants"/>
        </authorList>
    </citation>
    <scope>IDENTIFICATION</scope>
    <source>
        <strain evidence="3">Williams 82</strain>
    </source>
</reference>
<evidence type="ECO:0000313" key="3">
    <source>
        <dbReference type="EnsemblPlants" id="KRH74116"/>
    </source>
</evidence>
<sequence length="128" mass="13917">MKVEMDKGKENSRFGEPPSVSQVPPPMSTPETEVRVTHCSKTTSFSKTSSFRGTGPSSLTPTLTPLTSLRLRLHTLPLPIPKPLPPPSSKNIAPLHTLHPPNADTAKFMANGYETKPSLSIYKIKTPT</sequence>
<proteinExistence type="predicted"/>